<proteinExistence type="predicted"/>
<reference evidence="2 3" key="1">
    <citation type="journal article" date="2012" name="BMC Genomics">
        <title>Genome analysis of a simultaneously predatory and prey-independent, novel Bdellovibrio bacteriovorus from the River Tiber, supports in silico predictions of both ancient and recent lateral gene transfer from diverse bacteria.</title>
        <authorList>
            <person name="Hobley L."/>
            <person name="Lerner T.R."/>
            <person name="Williams L.E."/>
            <person name="Lambert C."/>
            <person name="Till R."/>
            <person name="Milner D.S."/>
            <person name="Basford S.M."/>
            <person name="Capeness M.J."/>
            <person name="Fenton A.K."/>
            <person name="Atterbury R.J."/>
            <person name="Harris M.A."/>
            <person name="Sockett R.E."/>
        </authorList>
    </citation>
    <scope>NUCLEOTIDE SEQUENCE [LARGE SCALE GENOMIC DNA]</scope>
    <source>
        <strain evidence="2 3">Tiberius</strain>
    </source>
</reference>
<organism evidence="2 3">
    <name type="scientific">Bdellovibrio bacteriovorus str. Tiberius</name>
    <dbReference type="NCBI Taxonomy" id="1069642"/>
    <lineage>
        <taxon>Bacteria</taxon>
        <taxon>Pseudomonadati</taxon>
        <taxon>Bdellovibrionota</taxon>
        <taxon>Bdellovibrionia</taxon>
        <taxon>Bdellovibrionales</taxon>
        <taxon>Pseudobdellovibrionaceae</taxon>
        <taxon>Bdellovibrio</taxon>
    </lineage>
</organism>
<evidence type="ECO:0000313" key="3">
    <source>
        <dbReference type="Proteomes" id="UP000010074"/>
    </source>
</evidence>
<dbReference type="PATRIC" id="fig|1069642.3.peg.2812"/>
<dbReference type="AlphaFoldDB" id="K7YRM7"/>
<dbReference type="HOGENOM" id="CLU_1736969_0_0_7"/>
<feature type="compositionally biased region" description="Basic and acidic residues" evidence="1">
    <location>
        <begin position="61"/>
        <end position="75"/>
    </location>
</feature>
<dbReference type="KEGG" id="bbat:Bdt_2841"/>
<accession>K7YRM7</accession>
<dbReference type="Proteomes" id="UP000010074">
    <property type="component" value="Chromosome"/>
</dbReference>
<dbReference type="STRING" id="1069642.Bdt_2841"/>
<sequence>MIVAGLVVVGWLWCSPLQTGQEPKAAESTKSFAAESQVEEPETMTEFASFASESRPRHDHKHEPGHDCEESRRFAAEAAAGNDEGPMSSEEILQREMGTDWKEQFAVTEQDFVGTDGEPLDRAAFLREQDEQARQNATLPMDSLAAKAGR</sequence>
<feature type="region of interest" description="Disordered" evidence="1">
    <location>
        <begin position="130"/>
        <end position="150"/>
    </location>
</feature>
<evidence type="ECO:0000256" key="1">
    <source>
        <dbReference type="SAM" id="MobiDB-lite"/>
    </source>
</evidence>
<name>K7YRM7_BDEBC</name>
<feature type="region of interest" description="Disordered" evidence="1">
    <location>
        <begin position="20"/>
        <end position="95"/>
    </location>
</feature>
<evidence type="ECO:0000313" key="2">
    <source>
        <dbReference type="EMBL" id="AFY02521.1"/>
    </source>
</evidence>
<gene>
    <name evidence="2" type="ORF">Bdt_2841</name>
</gene>
<dbReference type="EMBL" id="CP002930">
    <property type="protein sequence ID" value="AFY02521.1"/>
    <property type="molecule type" value="Genomic_DNA"/>
</dbReference>
<protein>
    <submittedName>
        <fullName evidence="2">Uncharacterized protein</fullName>
    </submittedName>
</protein>